<evidence type="ECO:0000313" key="8">
    <source>
        <dbReference type="Proteomes" id="UP000028486"/>
    </source>
</evidence>
<dbReference type="PATRIC" id="fig|1244531.5.peg.961"/>
<dbReference type="SUPFAM" id="SSF55729">
    <property type="entry name" value="Acyl-CoA N-acyltransferases (Nat)"/>
    <property type="match status" value="1"/>
</dbReference>
<reference evidence="8" key="1">
    <citation type="journal article" date="2014" name="Genome Announc.">
        <title>Complete Genome Sequence of Campylobacter iguaniorum Strain 1485ET, Isolated from a Bearded Dragon (Pogona vitticeps).</title>
        <authorList>
            <person name="Gilbert M.J."/>
            <person name="Miller W.G."/>
            <person name="Yee E."/>
            <person name="Kik M."/>
            <person name="Wagenaar J.A."/>
            <person name="Duim B."/>
        </authorList>
    </citation>
    <scope>NUCLEOTIDE SEQUENCE [LARGE SCALE GENOMIC DNA]</scope>
    <source>
        <strain evidence="8">1485E</strain>
    </source>
</reference>
<proteinExistence type="inferred from homology"/>
<keyword evidence="8" id="KW-1185">Reference proteome</keyword>
<dbReference type="GO" id="GO:0071596">
    <property type="term" value="P:ubiquitin-dependent protein catabolic process via the N-end rule pathway"/>
    <property type="evidence" value="ECO:0007669"/>
    <property type="project" value="InterPro"/>
</dbReference>
<feature type="domain" description="N-end rule aminoacyl transferase C-terminal" evidence="6">
    <location>
        <begin position="100"/>
        <end position="224"/>
    </location>
</feature>
<dbReference type="PIRSF" id="PIRSF037208">
    <property type="entry name" value="ATE_pro_prd"/>
    <property type="match status" value="1"/>
</dbReference>
<dbReference type="GO" id="GO:0004057">
    <property type="term" value="F:arginyl-tRNA--protein transferase activity"/>
    <property type="evidence" value="ECO:0007669"/>
    <property type="project" value="InterPro"/>
</dbReference>
<comment type="function">
    <text evidence="4">Functions in the N-end rule pathway of protein degradation where it conjugates Leu from its aminoacyl-tRNA to the N-termini of proteins containing an N-terminal aspartate or glutamate.</text>
</comment>
<accession>A0A076FG65</accession>
<dbReference type="Proteomes" id="UP000028486">
    <property type="component" value="Chromosome"/>
</dbReference>
<comment type="catalytic activity">
    <reaction evidence="4">
        <text>N-terminal L-glutamyl-[protein] + L-leucyl-tRNA(Leu) = N-terminal L-leucyl-L-glutamyl-[protein] + tRNA(Leu) + H(+)</text>
        <dbReference type="Rhea" id="RHEA:50412"/>
        <dbReference type="Rhea" id="RHEA-COMP:9613"/>
        <dbReference type="Rhea" id="RHEA-COMP:9622"/>
        <dbReference type="Rhea" id="RHEA-COMP:12664"/>
        <dbReference type="Rhea" id="RHEA-COMP:12668"/>
        <dbReference type="ChEBI" id="CHEBI:15378"/>
        <dbReference type="ChEBI" id="CHEBI:64721"/>
        <dbReference type="ChEBI" id="CHEBI:78442"/>
        <dbReference type="ChEBI" id="CHEBI:78494"/>
        <dbReference type="ChEBI" id="CHEBI:133041"/>
        <dbReference type="EC" id="2.3.2.29"/>
    </reaction>
</comment>
<dbReference type="InterPro" id="IPR016181">
    <property type="entry name" value="Acyl_CoA_acyltransferase"/>
</dbReference>
<comment type="similarity">
    <text evidence="4">Belongs to the R-transferase family. Bpt subfamily.</text>
</comment>
<dbReference type="RefSeq" id="WP_038454306.1">
    <property type="nucleotide sequence ID" value="NZ_CP009043.1"/>
</dbReference>
<dbReference type="GO" id="GO:0005737">
    <property type="term" value="C:cytoplasm"/>
    <property type="evidence" value="ECO:0007669"/>
    <property type="project" value="UniProtKB-SubCell"/>
</dbReference>
<dbReference type="Pfam" id="PF04376">
    <property type="entry name" value="ATE_N"/>
    <property type="match status" value="1"/>
</dbReference>
<dbReference type="InterPro" id="IPR030700">
    <property type="entry name" value="N-end_Aminoacyl_Trfase"/>
</dbReference>
<dbReference type="EMBL" id="CP009043">
    <property type="protein sequence ID" value="AII14799.1"/>
    <property type="molecule type" value="Genomic_DNA"/>
</dbReference>
<evidence type="ECO:0000256" key="3">
    <source>
        <dbReference type="ARBA" id="ARBA00023315"/>
    </source>
</evidence>
<dbReference type="PANTHER" id="PTHR21367">
    <property type="entry name" value="ARGININE-TRNA-PROTEIN TRANSFERASE 1"/>
    <property type="match status" value="1"/>
</dbReference>
<dbReference type="InterPro" id="IPR017138">
    <property type="entry name" value="Asp_Glu_LeuTrfase"/>
</dbReference>
<dbReference type="InterPro" id="IPR007472">
    <property type="entry name" value="N-end_Aminoacyl_Trfase_C"/>
</dbReference>
<evidence type="ECO:0000259" key="5">
    <source>
        <dbReference type="Pfam" id="PF04376"/>
    </source>
</evidence>
<protein>
    <recommendedName>
        <fullName evidence="4">Aspartate/glutamate leucyltransferase</fullName>
        <ecNumber evidence="4">2.3.2.29</ecNumber>
    </recommendedName>
</protein>
<dbReference type="OrthoDB" id="9782022at2"/>
<dbReference type="STRING" id="1244531.CIG2463D_0961"/>
<dbReference type="KEGG" id="caj:CIG1485E_0961"/>
<evidence type="ECO:0000256" key="2">
    <source>
        <dbReference type="ARBA" id="ARBA00022679"/>
    </source>
</evidence>
<dbReference type="GO" id="GO:0008914">
    <property type="term" value="F:leucyl-tRNA--protein transferase activity"/>
    <property type="evidence" value="ECO:0007669"/>
    <property type="project" value="UniProtKB-UniRule"/>
</dbReference>
<organism evidence="7 8">
    <name type="scientific">Campylobacter iguaniorum</name>
    <dbReference type="NCBI Taxonomy" id="1244531"/>
    <lineage>
        <taxon>Bacteria</taxon>
        <taxon>Pseudomonadati</taxon>
        <taxon>Campylobacterota</taxon>
        <taxon>Epsilonproteobacteria</taxon>
        <taxon>Campylobacterales</taxon>
        <taxon>Campylobacteraceae</taxon>
        <taxon>Campylobacter</taxon>
    </lineage>
</organism>
<evidence type="ECO:0000256" key="4">
    <source>
        <dbReference type="HAMAP-Rule" id="MF_00689"/>
    </source>
</evidence>
<dbReference type="Pfam" id="PF04377">
    <property type="entry name" value="ATE_C"/>
    <property type="match status" value="1"/>
</dbReference>
<comment type="catalytic activity">
    <reaction evidence="4">
        <text>N-terminal L-aspartyl-[protein] + L-leucyl-tRNA(Leu) = N-terminal L-leucyl-L-aspartyl-[protein] + tRNA(Leu) + H(+)</text>
        <dbReference type="Rhea" id="RHEA:50420"/>
        <dbReference type="Rhea" id="RHEA-COMP:9613"/>
        <dbReference type="Rhea" id="RHEA-COMP:9622"/>
        <dbReference type="Rhea" id="RHEA-COMP:12669"/>
        <dbReference type="Rhea" id="RHEA-COMP:12674"/>
        <dbReference type="ChEBI" id="CHEBI:15378"/>
        <dbReference type="ChEBI" id="CHEBI:64720"/>
        <dbReference type="ChEBI" id="CHEBI:78442"/>
        <dbReference type="ChEBI" id="CHEBI:78494"/>
        <dbReference type="ChEBI" id="CHEBI:133042"/>
        <dbReference type="EC" id="2.3.2.29"/>
    </reaction>
</comment>
<name>A0A076FG65_9BACT</name>
<gene>
    <name evidence="7" type="primary">ate</name>
    <name evidence="4" type="synonym">bpt</name>
    <name evidence="7" type="ORF">CIG1485E_0961</name>
</gene>
<dbReference type="HOGENOM" id="CLU_077607_0_0_7"/>
<dbReference type="InterPro" id="IPR007471">
    <property type="entry name" value="N-end_Aminoacyl_Trfase_N"/>
</dbReference>
<keyword evidence="1 4" id="KW-0963">Cytoplasm</keyword>
<dbReference type="EC" id="2.3.2.29" evidence="4"/>
<evidence type="ECO:0000313" key="7">
    <source>
        <dbReference type="EMBL" id="AII14799.1"/>
    </source>
</evidence>
<feature type="domain" description="N-end aminoacyl transferase N-terminal" evidence="5">
    <location>
        <begin position="13"/>
        <end position="80"/>
    </location>
</feature>
<comment type="subcellular location">
    <subcellularLocation>
        <location evidence="4">Cytoplasm</location>
    </subcellularLocation>
</comment>
<evidence type="ECO:0000259" key="6">
    <source>
        <dbReference type="Pfam" id="PF04377"/>
    </source>
</evidence>
<sequence length="241" mass="28829">MTEVGFCTLDTLCPYLKDRDSRTRYRYIDDCTFSYNSELIKRGYRRFGNYFSKPICHGCDECKSIRIDATNFKFSKSHKRVINKNVGTRIEISKPKVDTERLNLYTKYHKFMQEKRDWEFHELDFKRYYNVYVEGAGEFGYEVDYFVNETLVCVDLIDIGDDGISSVYCYWDPDFAYLSLGKFSLLMQINMACLSNLKWIYLGFYVKDCESLRYKDEYKPYQTLKTYCKIDENPVWLDSLE</sequence>
<dbReference type="HAMAP" id="MF_00689">
    <property type="entry name" value="Bpt"/>
    <property type="match status" value="1"/>
</dbReference>
<keyword evidence="2 4" id="KW-0808">Transferase</keyword>
<dbReference type="NCBIfam" id="NF002344">
    <property type="entry name" value="PRK01305.2-1"/>
    <property type="match status" value="1"/>
</dbReference>
<dbReference type="AlphaFoldDB" id="A0A076FG65"/>
<evidence type="ECO:0000256" key="1">
    <source>
        <dbReference type="ARBA" id="ARBA00022490"/>
    </source>
</evidence>
<dbReference type="PANTHER" id="PTHR21367:SF1">
    <property type="entry name" value="ARGINYL-TRNA--PROTEIN TRANSFERASE 1"/>
    <property type="match status" value="1"/>
</dbReference>
<keyword evidence="3 4" id="KW-0012">Acyltransferase</keyword>
<dbReference type="eggNOG" id="COG2935">
    <property type="taxonomic scope" value="Bacteria"/>
</dbReference>